<evidence type="ECO:0000313" key="3">
    <source>
        <dbReference type="EMBL" id="CAM72597.1"/>
    </source>
</evidence>
<dbReference type="OMA" id="KNRMPAY"/>
<feature type="compositionally biased region" description="Low complexity" evidence="1">
    <location>
        <begin position="466"/>
        <end position="475"/>
    </location>
</feature>
<name>A4ICL9_LEIIN</name>
<evidence type="ECO:0000259" key="2">
    <source>
        <dbReference type="SMART" id="SM00128"/>
    </source>
</evidence>
<dbReference type="GeneID" id="5073589"/>
<dbReference type="RefSeq" id="XP_001469488.1">
    <property type="nucleotide sequence ID" value="XM_001469451.1"/>
</dbReference>
<feature type="compositionally biased region" description="Polar residues" evidence="1">
    <location>
        <begin position="8"/>
        <end position="21"/>
    </location>
</feature>
<dbReference type="eggNOG" id="KOG0565">
    <property type="taxonomic scope" value="Eukaryota"/>
</dbReference>
<proteinExistence type="predicted"/>
<feature type="region of interest" description="Disordered" evidence="1">
    <location>
        <begin position="1082"/>
        <end position="1104"/>
    </location>
</feature>
<dbReference type="GO" id="GO:0046856">
    <property type="term" value="P:phosphatidylinositol dephosphorylation"/>
    <property type="evidence" value="ECO:0007669"/>
    <property type="project" value="InterPro"/>
</dbReference>
<protein>
    <submittedName>
        <fullName evidence="3">Putative endonuclease/exonuclease/phosphatase</fullName>
    </submittedName>
</protein>
<keyword evidence="3" id="KW-0255">Endonuclease</keyword>
<reference evidence="3 4" key="2">
    <citation type="journal article" date="2011" name="Genome Res.">
        <title>Chromosome and gene copy number variation allow major structural change between species and strains of Leishmania.</title>
        <authorList>
            <person name="Rogers M.B."/>
            <person name="Hilley J.D."/>
            <person name="Dickens N.J."/>
            <person name="Wilkes J."/>
            <person name="Bates P.A."/>
            <person name="Depledge D.P."/>
            <person name="Harris D."/>
            <person name="Her Y."/>
            <person name="Herzyk P."/>
            <person name="Imamura H."/>
            <person name="Otto T.D."/>
            <person name="Sanders M."/>
            <person name="Seeger K."/>
            <person name="Dujardin J.C."/>
            <person name="Berriman M."/>
            <person name="Smith D.F."/>
            <person name="Hertz-Fowler C."/>
            <person name="Mottram J.C."/>
        </authorList>
    </citation>
    <scope>NUCLEOTIDE SEQUENCE [LARGE SCALE GENOMIC DNA]</scope>
    <source>
        <strain evidence="3 4">JPCM5</strain>
    </source>
</reference>
<dbReference type="GO" id="GO:0004519">
    <property type="term" value="F:endonuclease activity"/>
    <property type="evidence" value="ECO:0007669"/>
    <property type="project" value="UniProtKB-KW"/>
</dbReference>
<feature type="region of interest" description="Disordered" evidence="1">
    <location>
        <begin position="508"/>
        <end position="578"/>
    </location>
</feature>
<dbReference type="Proteomes" id="UP000008153">
    <property type="component" value="Chromosome 36"/>
</dbReference>
<feature type="region of interest" description="Disordered" evidence="1">
    <location>
        <begin position="666"/>
        <end position="686"/>
    </location>
</feature>
<organism evidence="3 4">
    <name type="scientific">Leishmania infantum</name>
    <dbReference type="NCBI Taxonomy" id="5671"/>
    <lineage>
        <taxon>Eukaryota</taxon>
        <taxon>Discoba</taxon>
        <taxon>Euglenozoa</taxon>
        <taxon>Kinetoplastea</taxon>
        <taxon>Metakinetoplastina</taxon>
        <taxon>Trypanosomatida</taxon>
        <taxon>Trypanosomatidae</taxon>
        <taxon>Leishmaniinae</taxon>
        <taxon>Leishmania</taxon>
    </lineage>
</organism>
<keyword evidence="3" id="KW-0540">Nuclease</keyword>
<dbReference type="GO" id="GO:0004439">
    <property type="term" value="F:phosphatidylinositol-4,5-bisphosphate 5-phosphatase activity"/>
    <property type="evidence" value="ECO:0007669"/>
    <property type="project" value="TreeGrafter"/>
</dbReference>
<dbReference type="Pfam" id="PF22669">
    <property type="entry name" value="Exo_endo_phos2"/>
    <property type="match status" value="2"/>
</dbReference>
<keyword evidence="3" id="KW-0378">Hydrolase</keyword>
<feature type="compositionally biased region" description="Polar residues" evidence="1">
    <location>
        <begin position="420"/>
        <end position="440"/>
    </location>
</feature>
<accession>A4ICL9</accession>
<dbReference type="Gene3D" id="3.60.10.10">
    <property type="entry name" value="Endonuclease/exonuclease/phosphatase"/>
    <property type="match status" value="2"/>
</dbReference>
<sequence length="1272" mass="138761">MNRVDGSANITESKTHTNAPQSACVRDTRHLSSIRPGWAFTGQRCRKRDESTPDVHRRVLQSLPCEASPHHVMACRGWRRLRRRSMAHRQDVQGLGGAWPGAGGLPPCAHPACTWSTRGVRPRACHPGRGPLWREACSPHRASVWRRLDASFHFNCRTTRPRRGGGSCGATGVGALWLRTRLRLRTSSLCRTGMPRSWRRSSSAAVLGVVCEETLCLPDLCVCMCIGSLSFSSLLCLCASNVSLSFTSSLFSCIRLRRLSLSPYLFSVNSIAHSATLPIHISPRAAPRLYVWHFGLPLPVAPYRPAPVVKKQKGFSGPFACSFHCSVIGRFPFHIATHFPLRTGMTEYAGTQATRHAESVKSTPPTSQTRGSMPAATALPSTRDIGVYPRSLPPLGGSGAGSNNNTTCSTRHDFDPSAAGNVNTTAAMGATFPTSSFRSTLTDRDPSRGPSLLRVSDPAPPPLTPTAPATTAPTLSGQHVLHCPRKPAASTGGPRMPVCLTSASVQSHDENDACPHSQSTGEGDEAAPRSSQRACSPAPTEDYANQHADRRLARTVEQGPRRGEATPRLHAAPSRSDNTEVDLLARQFVQRTVLWSSICNCASGGESPARCRRDELVKSTVRTVSVGTGSGACSHEATATVPIFSTTAAKSSQSCVGILNSANVQSSHRDETENGTAGSFPLTRANNPALSTRETFPIPRCCPDDLLRGDGKMWTPGKPLRIAYVTWNMASKRPRTGEVSAHCIYPNAHLVVVGTQENGPYVMSNKHQRRWTKIVSQACLGGQYELVCQHHMWAVQMLVFARRRDVAHYISRAHASHVKTGLLNGLGGNKGGVAVGLVLSLTPKDAAPPHRAKAHLATASAPQAPPLKSKASGARGTPIKRSATTPQNLDSSMVKGREISAGFMLSKSSADCAVGIPPPVMSNPYMLHDADGEYGKLLQQHSLPDGNSTGNLFCDDGDTVLENDGVFSPAEVMSRNTSSELTTEHADAEHSHRHTQHSENDMDRQERGDGDDDASSDGRPDNVTPNYMTLLFITAHLTAHQGAVSNRNKDYRQIVYGLQLGRRGPYRKFFKLLLGRKKVLDGDDEEEASDEDDEADYWEDNNPEEGVMPLRLPVVSEVEHKRKMRRDVTEEFDLTLFGGDLNYRINGTRKAIEYVIQHHSNIRSILINNDQLSLERARGKVFQGFQEGNLLFRPTYKYEVSAGGGVTLNEYNFSHKKNRMPAYCDRILYKKRMSSAARRVAIRLYTDVPNVRSSDHRPVVALFDVGTRAYTG</sequence>
<dbReference type="InterPro" id="IPR046985">
    <property type="entry name" value="IP5"/>
</dbReference>
<dbReference type="VEuPathDB" id="TriTrypDB:LINF_360017300"/>
<dbReference type="SUPFAM" id="SSF56219">
    <property type="entry name" value="DNase I-like"/>
    <property type="match status" value="2"/>
</dbReference>
<dbReference type="PANTHER" id="PTHR11200">
    <property type="entry name" value="INOSITOL 5-PHOSPHATASE"/>
    <property type="match status" value="1"/>
</dbReference>
<evidence type="ECO:0000256" key="1">
    <source>
        <dbReference type="SAM" id="MobiDB-lite"/>
    </source>
</evidence>
<dbReference type="STRING" id="5671.A4ICL9"/>
<dbReference type="InterPro" id="IPR036691">
    <property type="entry name" value="Endo/exonu/phosph_ase_sf"/>
</dbReference>
<gene>
    <name evidence="3" type="ORF">LINJ_36_1210</name>
</gene>
<feature type="compositionally biased region" description="Polar residues" evidence="1">
    <location>
        <begin position="352"/>
        <end position="371"/>
    </location>
</feature>
<feature type="compositionally biased region" description="Basic and acidic residues" evidence="1">
    <location>
        <begin position="982"/>
        <end position="1008"/>
    </location>
</feature>
<dbReference type="InterPro" id="IPR000300">
    <property type="entry name" value="IPPc"/>
</dbReference>
<dbReference type="AlphaFoldDB" id="A4ICL9"/>
<feature type="domain" description="Inositol polyphosphate-related phosphatase" evidence="2">
    <location>
        <begin position="975"/>
        <end position="1271"/>
    </location>
</feature>
<feature type="region of interest" description="Disordered" evidence="1">
    <location>
        <begin position="1"/>
        <end position="23"/>
    </location>
</feature>
<dbReference type="FunFam" id="3.60.10.10:FF:000173">
    <property type="entry name" value="Putative endonuclease/exonuclease/phosphatase"/>
    <property type="match status" value="1"/>
</dbReference>
<dbReference type="EMBL" id="FR796468">
    <property type="protein sequence ID" value="CAM72597.1"/>
    <property type="molecule type" value="Genomic_DNA"/>
</dbReference>
<dbReference type="KEGG" id="lif:LINJ_36_1210"/>
<feature type="region of interest" description="Disordered" evidence="1">
    <location>
        <begin position="352"/>
        <end position="477"/>
    </location>
</feature>
<feature type="compositionally biased region" description="Basic and acidic residues" evidence="1">
    <location>
        <begin position="547"/>
        <end position="567"/>
    </location>
</feature>
<dbReference type="PANTHER" id="PTHR11200:SF275">
    <property type="entry name" value="LD06095P"/>
    <property type="match status" value="1"/>
</dbReference>
<feature type="region of interest" description="Disordered" evidence="1">
    <location>
        <begin position="973"/>
        <end position="1023"/>
    </location>
</feature>
<reference evidence="3 4" key="1">
    <citation type="journal article" date="2007" name="Nat. Genet.">
        <title>Comparative genomic analysis of three Leishmania species that cause diverse human disease.</title>
        <authorList>
            <person name="Peacock C.S."/>
            <person name="Seeger K."/>
            <person name="Harris D."/>
            <person name="Murphy L."/>
            <person name="Ruiz J.C."/>
            <person name="Quail M.A."/>
            <person name="Peters N."/>
            <person name="Adlem E."/>
            <person name="Tivey A."/>
            <person name="Aslett M."/>
            <person name="Kerhornou A."/>
            <person name="Ivens A."/>
            <person name="Fraser A."/>
            <person name="Rajandream M.A."/>
            <person name="Carver T."/>
            <person name="Norbertczak H."/>
            <person name="Chillingworth T."/>
            <person name="Hance Z."/>
            <person name="Jagels K."/>
            <person name="Moule S."/>
            <person name="Ormond D."/>
            <person name="Rutter S."/>
            <person name="Squares R."/>
            <person name="Whitehead S."/>
            <person name="Rabbinowitsch E."/>
            <person name="Arrowsmith C."/>
            <person name="White B."/>
            <person name="Thurston S."/>
            <person name="Bringaud F."/>
            <person name="Baldauf S.L."/>
            <person name="Faulconbridge A."/>
            <person name="Jeffares D."/>
            <person name="Depledge D.P."/>
            <person name="Oyola S.O."/>
            <person name="Hilley J.D."/>
            <person name="Brito L.O."/>
            <person name="Tosi L.R."/>
            <person name="Barrell B."/>
            <person name="Cruz A.K."/>
            <person name="Mottram J.C."/>
            <person name="Smith D.F."/>
            <person name="Berriman M."/>
        </authorList>
    </citation>
    <scope>NUCLEOTIDE SEQUENCE [LARGE SCALE GENOMIC DNA]</scope>
    <source>
        <strain evidence="3 4">JPCM5</strain>
    </source>
</reference>
<dbReference type="SMART" id="SM00128">
    <property type="entry name" value="IPPc"/>
    <property type="match status" value="1"/>
</dbReference>
<feature type="compositionally biased region" description="Acidic residues" evidence="1">
    <location>
        <begin position="1082"/>
        <end position="1103"/>
    </location>
</feature>
<evidence type="ECO:0000313" key="4">
    <source>
        <dbReference type="Proteomes" id="UP000008153"/>
    </source>
</evidence>
<keyword evidence="4" id="KW-1185">Reference proteome</keyword>
<feature type="region of interest" description="Disordered" evidence="1">
    <location>
        <begin position="846"/>
        <end position="889"/>
    </location>
</feature>
<dbReference type="InParanoid" id="A4ICL9"/>